<organism evidence="7 8">
    <name type="scientific">Athelia psychrophila</name>
    <dbReference type="NCBI Taxonomy" id="1759441"/>
    <lineage>
        <taxon>Eukaryota</taxon>
        <taxon>Fungi</taxon>
        <taxon>Dikarya</taxon>
        <taxon>Basidiomycota</taxon>
        <taxon>Agaricomycotina</taxon>
        <taxon>Agaricomycetes</taxon>
        <taxon>Agaricomycetidae</taxon>
        <taxon>Atheliales</taxon>
        <taxon>Atheliaceae</taxon>
        <taxon>Athelia</taxon>
    </lineage>
</organism>
<dbReference type="Gene3D" id="4.10.1000.10">
    <property type="entry name" value="Zinc finger, CCCH-type"/>
    <property type="match status" value="1"/>
</dbReference>
<dbReference type="InterPro" id="IPR000571">
    <property type="entry name" value="Znf_CCCH"/>
</dbReference>
<dbReference type="PANTHER" id="PTHR38846">
    <property type="entry name" value="C3H1-TYPE DOMAIN-CONTAINING PROTEIN"/>
    <property type="match status" value="1"/>
</dbReference>
<evidence type="ECO:0000256" key="3">
    <source>
        <dbReference type="ARBA" id="ARBA00022833"/>
    </source>
</evidence>
<dbReference type="GO" id="GO:0008270">
    <property type="term" value="F:zinc ion binding"/>
    <property type="evidence" value="ECO:0007669"/>
    <property type="project" value="UniProtKB-KW"/>
</dbReference>
<dbReference type="EMBL" id="KV417982">
    <property type="protein sequence ID" value="KZP03919.1"/>
    <property type="molecule type" value="Genomic_DNA"/>
</dbReference>
<feature type="domain" description="C3H1-type" evidence="6">
    <location>
        <begin position="4"/>
        <end position="27"/>
    </location>
</feature>
<evidence type="ECO:0000256" key="5">
    <source>
        <dbReference type="SAM" id="MobiDB-lite"/>
    </source>
</evidence>
<feature type="region of interest" description="Disordered" evidence="5">
    <location>
        <begin position="184"/>
        <end position="204"/>
    </location>
</feature>
<dbReference type="InterPro" id="IPR036855">
    <property type="entry name" value="Znf_CCCH_sf"/>
</dbReference>
<dbReference type="Proteomes" id="UP000076532">
    <property type="component" value="Unassembled WGS sequence"/>
</dbReference>
<evidence type="ECO:0000256" key="4">
    <source>
        <dbReference type="PROSITE-ProRule" id="PRU00723"/>
    </source>
</evidence>
<keyword evidence="8" id="KW-1185">Reference proteome</keyword>
<proteinExistence type="predicted"/>
<keyword evidence="1 4" id="KW-0479">Metal-binding</keyword>
<feature type="compositionally biased region" description="Basic residues" evidence="5">
    <location>
        <begin position="189"/>
        <end position="204"/>
    </location>
</feature>
<evidence type="ECO:0000256" key="1">
    <source>
        <dbReference type="ARBA" id="ARBA00022723"/>
    </source>
</evidence>
<dbReference type="PANTHER" id="PTHR38846:SF1">
    <property type="entry name" value="C3H1-TYPE DOMAIN-CONTAINING PROTEIN"/>
    <property type="match status" value="1"/>
</dbReference>
<keyword evidence="2 4" id="KW-0863">Zinc-finger</keyword>
<dbReference type="AlphaFoldDB" id="A0A167UG99"/>
<gene>
    <name evidence="7" type="ORF">FIBSPDRAFT_844491</name>
</gene>
<reference evidence="7 8" key="1">
    <citation type="journal article" date="2016" name="Mol. Biol. Evol.">
        <title>Comparative Genomics of Early-Diverging Mushroom-Forming Fungi Provides Insights into the Origins of Lignocellulose Decay Capabilities.</title>
        <authorList>
            <person name="Nagy L.G."/>
            <person name="Riley R."/>
            <person name="Tritt A."/>
            <person name="Adam C."/>
            <person name="Daum C."/>
            <person name="Floudas D."/>
            <person name="Sun H."/>
            <person name="Yadav J.S."/>
            <person name="Pangilinan J."/>
            <person name="Larsson K.H."/>
            <person name="Matsuura K."/>
            <person name="Barry K."/>
            <person name="Labutti K."/>
            <person name="Kuo R."/>
            <person name="Ohm R.A."/>
            <person name="Bhattacharya S.S."/>
            <person name="Shirouzu T."/>
            <person name="Yoshinaga Y."/>
            <person name="Martin F.M."/>
            <person name="Grigoriev I.V."/>
            <person name="Hibbett D.S."/>
        </authorList>
    </citation>
    <scope>NUCLEOTIDE SEQUENCE [LARGE SCALE GENOMIC DNA]</scope>
    <source>
        <strain evidence="7 8">CBS 109695</strain>
    </source>
</reference>
<protein>
    <recommendedName>
        <fullName evidence="6">C3H1-type domain-containing protein</fullName>
    </recommendedName>
</protein>
<name>A0A167UG99_9AGAM</name>
<dbReference type="SUPFAM" id="SSF90229">
    <property type="entry name" value="CCCH zinc finger"/>
    <property type="match status" value="1"/>
</dbReference>
<dbReference type="Pfam" id="PF18044">
    <property type="entry name" value="zf-CCCH_4"/>
    <property type="match status" value="1"/>
</dbReference>
<dbReference type="STRING" id="436010.A0A167UG99"/>
<feature type="zinc finger region" description="C3H1-type" evidence="4">
    <location>
        <begin position="4"/>
        <end position="27"/>
    </location>
</feature>
<evidence type="ECO:0000313" key="7">
    <source>
        <dbReference type="EMBL" id="KZP03919.1"/>
    </source>
</evidence>
<keyword evidence="3 4" id="KW-0862">Zinc</keyword>
<evidence type="ECO:0000259" key="6">
    <source>
        <dbReference type="PROSITE" id="PS50103"/>
    </source>
</evidence>
<evidence type="ECO:0000256" key="2">
    <source>
        <dbReference type="ARBA" id="ARBA00022771"/>
    </source>
</evidence>
<accession>A0A167UG99</accession>
<dbReference type="PROSITE" id="PS50103">
    <property type="entry name" value="ZF_C3H1"/>
    <property type="match status" value="1"/>
</dbReference>
<dbReference type="InterPro" id="IPR041367">
    <property type="entry name" value="Znf-CCCH_4"/>
</dbReference>
<sequence>MSAVCFEFAKGVRCSYGDGCRFAHVRSPSAARIQQFFGEYPSFNYSRSSPIMSEFWRMCQHFNWDKEDEDREEAHKAFKDALTQQFNDYYGTDVDNIASWQKLCRRLGVEPIPEGLQACRAIIEKTHVNLVDLVDNGRFEIFKSLEDLRVYTIDERKFFPLDDAYAGGLLKFLLREILHKYNGGQNKQSRGHPHRGGRRGARRG</sequence>
<dbReference type="OrthoDB" id="6105938at2759"/>
<evidence type="ECO:0000313" key="8">
    <source>
        <dbReference type="Proteomes" id="UP000076532"/>
    </source>
</evidence>